<sequence>MSSNCTISEPHYDWIPSDDEEISSGAINVERRVSIVHVNRTGMLEQGVIRAIAQSVELPRTTIVKASMFGRPLGILSYSLASVLTDVDLASIRAIYGIPDSVELHIPNTNERADWDVPRWTCFYEYVFRLGFRFTISSLARPMLVYYDIAPGQLMPNGWRILLSLTVLRERYEINFGLGCLLHNYYLKKHISDKGRYMLILRSKDHQLIPDTTTNYRHWKDTFFFTRGPPIDGRWGFSIHISLYLEQIW</sequence>
<proteinExistence type="predicted"/>
<organism evidence="1 2">
    <name type="scientific">Dipteronia dyeriana</name>
    <dbReference type="NCBI Taxonomy" id="168575"/>
    <lineage>
        <taxon>Eukaryota</taxon>
        <taxon>Viridiplantae</taxon>
        <taxon>Streptophyta</taxon>
        <taxon>Embryophyta</taxon>
        <taxon>Tracheophyta</taxon>
        <taxon>Spermatophyta</taxon>
        <taxon>Magnoliopsida</taxon>
        <taxon>eudicotyledons</taxon>
        <taxon>Gunneridae</taxon>
        <taxon>Pentapetalae</taxon>
        <taxon>rosids</taxon>
        <taxon>malvids</taxon>
        <taxon>Sapindales</taxon>
        <taxon>Sapindaceae</taxon>
        <taxon>Hippocastanoideae</taxon>
        <taxon>Acereae</taxon>
        <taxon>Dipteronia</taxon>
    </lineage>
</organism>
<comment type="caution">
    <text evidence="1">The sequence shown here is derived from an EMBL/GenBank/DDBJ whole genome shotgun (WGS) entry which is preliminary data.</text>
</comment>
<reference evidence="1" key="1">
    <citation type="journal article" date="2023" name="Plant J.">
        <title>Genome sequences and population genomics provide insights into the demographic history, inbreeding, and mutation load of two 'living fossil' tree species of Dipteronia.</title>
        <authorList>
            <person name="Feng Y."/>
            <person name="Comes H.P."/>
            <person name="Chen J."/>
            <person name="Zhu S."/>
            <person name="Lu R."/>
            <person name="Zhang X."/>
            <person name="Li P."/>
            <person name="Qiu J."/>
            <person name="Olsen K.M."/>
            <person name="Qiu Y."/>
        </authorList>
    </citation>
    <scope>NUCLEOTIDE SEQUENCE</scope>
    <source>
        <strain evidence="1">KIB01</strain>
    </source>
</reference>
<gene>
    <name evidence="1" type="ORF">Ddye_020224</name>
</gene>
<keyword evidence="2" id="KW-1185">Reference proteome</keyword>
<accession>A0AAD9WV64</accession>
<dbReference type="Proteomes" id="UP001280121">
    <property type="component" value="Unassembled WGS sequence"/>
</dbReference>
<protein>
    <submittedName>
        <fullName evidence="1">Uncharacterized protein</fullName>
    </submittedName>
</protein>
<evidence type="ECO:0000313" key="1">
    <source>
        <dbReference type="EMBL" id="KAK2645029.1"/>
    </source>
</evidence>
<dbReference type="AlphaFoldDB" id="A0AAD9WV64"/>
<name>A0AAD9WV64_9ROSI</name>
<evidence type="ECO:0000313" key="2">
    <source>
        <dbReference type="Proteomes" id="UP001280121"/>
    </source>
</evidence>
<dbReference type="EMBL" id="JANJYI010000006">
    <property type="protein sequence ID" value="KAK2645029.1"/>
    <property type="molecule type" value="Genomic_DNA"/>
</dbReference>